<sequence length="104" mass="11523">MKYFAKSFLIVGLMSIISATSQAAENDDRRGDKDGQGKGRPQFSTLDLNADGDISFDEFSSHDIPHGDHETVFNNIDADQNGVISEQEFTDHKPPRGKKPKGQR</sequence>
<protein>
    <submittedName>
        <fullName evidence="4">EF-hand domain-containing protein</fullName>
    </submittedName>
</protein>
<proteinExistence type="predicted"/>
<dbReference type="PROSITE" id="PS00018">
    <property type="entry name" value="EF_HAND_1"/>
    <property type="match status" value="2"/>
</dbReference>
<organism evidence="4 5">
    <name type="scientific">Psychrosphaera algicola</name>
    <dbReference type="NCBI Taxonomy" id="3023714"/>
    <lineage>
        <taxon>Bacteria</taxon>
        <taxon>Pseudomonadati</taxon>
        <taxon>Pseudomonadota</taxon>
        <taxon>Gammaproteobacteria</taxon>
        <taxon>Alteromonadales</taxon>
        <taxon>Pseudoalteromonadaceae</taxon>
        <taxon>Psychrosphaera</taxon>
    </lineage>
</organism>
<dbReference type="InterPro" id="IPR011992">
    <property type="entry name" value="EF-hand-dom_pair"/>
</dbReference>
<evidence type="ECO:0000256" key="2">
    <source>
        <dbReference type="SAM" id="SignalP"/>
    </source>
</evidence>
<dbReference type="EMBL" id="JAQOMS010000002">
    <property type="protein sequence ID" value="MDC2891197.1"/>
    <property type="molecule type" value="Genomic_DNA"/>
</dbReference>
<feature type="domain" description="EF-hand" evidence="3">
    <location>
        <begin position="43"/>
        <end position="60"/>
    </location>
</feature>
<evidence type="ECO:0000259" key="3">
    <source>
        <dbReference type="Pfam" id="PF13202"/>
    </source>
</evidence>
<feature type="compositionally biased region" description="Basic and acidic residues" evidence="1">
    <location>
        <begin position="26"/>
        <end position="37"/>
    </location>
</feature>
<feature type="chain" id="PRO_5045761017" evidence="2">
    <location>
        <begin position="24"/>
        <end position="104"/>
    </location>
</feature>
<dbReference type="RefSeq" id="WP_272182223.1">
    <property type="nucleotide sequence ID" value="NZ_JAQOMS010000002.1"/>
</dbReference>
<feature type="signal peptide" evidence="2">
    <location>
        <begin position="1"/>
        <end position="23"/>
    </location>
</feature>
<gene>
    <name evidence="4" type="ORF">PN838_23710</name>
</gene>
<feature type="compositionally biased region" description="Basic residues" evidence="1">
    <location>
        <begin position="95"/>
        <end position="104"/>
    </location>
</feature>
<dbReference type="Proteomes" id="UP001528411">
    <property type="component" value="Unassembled WGS sequence"/>
</dbReference>
<feature type="domain" description="EF-hand" evidence="3">
    <location>
        <begin position="71"/>
        <end position="89"/>
    </location>
</feature>
<keyword evidence="2" id="KW-0732">Signal</keyword>
<feature type="compositionally biased region" description="Basic and acidic residues" evidence="1">
    <location>
        <begin position="59"/>
        <end position="71"/>
    </location>
</feature>
<comment type="caution">
    <text evidence="4">The sequence shown here is derived from an EMBL/GenBank/DDBJ whole genome shotgun (WGS) entry which is preliminary data.</text>
</comment>
<dbReference type="InterPro" id="IPR018247">
    <property type="entry name" value="EF_Hand_1_Ca_BS"/>
</dbReference>
<evidence type="ECO:0000313" key="4">
    <source>
        <dbReference type="EMBL" id="MDC2891197.1"/>
    </source>
</evidence>
<dbReference type="InterPro" id="IPR002048">
    <property type="entry name" value="EF_hand_dom"/>
</dbReference>
<dbReference type="SUPFAM" id="SSF47473">
    <property type="entry name" value="EF-hand"/>
    <property type="match status" value="1"/>
</dbReference>
<keyword evidence="5" id="KW-1185">Reference proteome</keyword>
<feature type="region of interest" description="Disordered" evidence="1">
    <location>
        <begin position="21"/>
        <end position="104"/>
    </location>
</feature>
<evidence type="ECO:0000256" key="1">
    <source>
        <dbReference type="SAM" id="MobiDB-lite"/>
    </source>
</evidence>
<dbReference type="Gene3D" id="1.10.238.10">
    <property type="entry name" value="EF-hand"/>
    <property type="match status" value="1"/>
</dbReference>
<evidence type="ECO:0000313" key="5">
    <source>
        <dbReference type="Proteomes" id="UP001528411"/>
    </source>
</evidence>
<reference evidence="4 5" key="1">
    <citation type="submission" date="2023-01" db="EMBL/GenBank/DDBJ databases">
        <title>Psychrosphaera sp. nov., isolated from marine algae.</title>
        <authorList>
            <person name="Bayburt H."/>
            <person name="Choi B.J."/>
            <person name="Kim J.M."/>
            <person name="Choi D.G."/>
            <person name="Jeon C.O."/>
        </authorList>
    </citation>
    <scope>NUCLEOTIDE SEQUENCE [LARGE SCALE GENOMIC DNA]</scope>
    <source>
        <strain evidence="4 5">G1-22</strain>
    </source>
</reference>
<dbReference type="Pfam" id="PF13202">
    <property type="entry name" value="EF-hand_5"/>
    <property type="match status" value="2"/>
</dbReference>
<name>A0ABT5FJ29_9GAMM</name>
<feature type="compositionally biased region" description="Polar residues" evidence="1">
    <location>
        <begin position="72"/>
        <end position="84"/>
    </location>
</feature>
<accession>A0ABT5FJ29</accession>